<dbReference type="GO" id="GO:0005524">
    <property type="term" value="F:ATP binding"/>
    <property type="evidence" value="ECO:0007669"/>
    <property type="project" value="UniProtKB-UniRule"/>
</dbReference>
<dbReference type="KEGG" id="fil:BN1229_v1_3434"/>
<dbReference type="RefSeq" id="WP_046479201.1">
    <property type="nucleotide sequence ID" value="NZ_LN829118.1"/>
</dbReference>
<dbReference type="InterPro" id="IPR011877">
    <property type="entry name" value="Ribokinase"/>
</dbReference>
<feature type="binding site" evidence="9">
    <location>
        <position position="243"/>
    </location>
    <ligand>
        <name>K(+)</name>
        <dbReference type="ChEBI" id="CHEBI:29103"/>
    </ligand>
</feature>
<evidence type="ECO:0000256" key="6">
    <source>
        <dbReference type="ARBA" id="ARBA00022842"/>
    </source>
</evidence>
<dbReference type="GO" id="GO:0019303">
    <property type="term" value="P:D-ribose catabolic process"/>
    <property type="evidence" value="ECO:0007669"/>
    <property type="project" value="UniProtKB-UniRule"/>
</dbReference>
<dbReference type="SUPFAM" id="SSF53613">
    <property type="entry name" value="Ribokinase-like"/>
    <property type="match status" value="1"/>
</dbReference>
<dbReference type="HAMAP" id="MF_01987">
    <property type="entry name" value="Ribokinase"/>
    <property type="match status" value="1"/>
</dbReference>
<evidence type="ECO:0000256" key="7">
    <source>
        <dbReference type="ARBA" id="ARBA00022958"/>
    </source>
</evidence>
<dbReference type="Pfam" id="PF00294">
    <property type="entry name" value="PfkB"/>
    <property type="match status" value="1"/>
</dbReference>
<keyword evidence="1 9" id="KW-0808">Transferase</keyword>
<comment type="subcellular location">
    <subcellularLocation>
        <location evidence="9">Cytoplasm</location>
    </subcellularLocation>
</comment>
<comment type="subunit">
    <text evidence="9">Homodimer.</text>
</comment>
<comment type="pathway">
    <text evidence="9">Carbohydrate metabolism; D-ribose degradation; D-ribose 5-phosphate from beta-D-ribopyranose: step 2/2.</text>
</comment>
<gene>
    <name evidence="9" type="primary">rbsK</name>
    <name evidence="11" type="ORF">YBN1229_v1_2489</name>
</gene>
<evidence type="ECO:0000256" key="4">
    <source>
        <dbReference type="ARBA" id="ARBA00022777"/>
    </source>
</evidence>
<comment type="caution">
    <text evidence="9">Lacks conserved residue(s) required for the propagation of feature annotation.</text>
</comment>
<feature type="binding site" evidence="9">
    <location>
        <begin position="38"/>
        <end position="42"/>
    </location>
    <ligand>
        <name>substrate</name>
    </ligand>
</feature>
<dbReference type="AlphaFoldDB" id="A0A0D6JGM9"/>
<dbReference type="GO" id="GO:0005737">
    <property type="term" value="C:cytoplasm"/>
    <property type="evidence" value="ECO:0007669"/>
    <property type="project" value="UniProtKB-SubCell"/>
</dbReference>
<feature type="binding site" evidence="9">
    <location>
        <begin position="213"/>
        <end position="218"/>
    </location>
    <ligand>
        <name>ATP</name>
        <dbReference type="ChEBI" id="CHEBI:30616"/>
    </ligand>
</feature>
<keyword evidence="5 9" id="KW-0067">ATP-binding</keyword>
<feature type="binding site" evidence="9">
    <location>
        <position position="280"/>
    </location>
    <ligand>
        <name>K(+)</name>
        <dbReference type="ChEBI" id="CHEBI:29103"/>
    </ligand>
</feature>
<dbReference type="InterPro" id="IPR011611">
    <property type="entry name" value="PfkB_dom"/>
</dbReference>
<comment type="catalytic activity">
    <reaction evidence="9">
        <text>D-ribose + ATP = D-ribose 5-phosphate + ADP + H(+)</text>
        <dbReference type="Rhea" id="RHEA:13697"/>
        <dbReference type="ChEBI" id="CHEBI:15378"/>
        <dbReference type="ChEBI" id="CHEBI:30616"/>
        <dbReference type="ChEBI" id="CHEBI:47013"/>
        <dbReference type="ChEBI" id="CHEBI:78346"/>
        <dbReference type="ChEBI" id="CHEBI:456216"/>
        <dbReference type="EC" id="2.7.1.15"/>
    </reaction>
</comment>
<dbReference type="Proteomes" id="UP000033187">
    <property type="component" value="Chromosome 1"/>
</dbReference>
<feature type="binding site" evidence="9">
    <location>
        <begin position="10"/>
        <end position="12"/>
    </location>
    <ligand>
        <name>substrate</name>
    </ligand>
</feature>
<organism evidence="11 12">
    <name type="scientific">Candidatus Filomicrobium marinum</name>
    <dbReference type="NCBI Taxonomy" id="1608628"/>
    <lineage>
        <taxon>Bacteria</taxon>
        <taxon>Pseudomonadati</taxon>
        <taxon>Pseudomonadota</taxon>
        <taxon>Alphaproteobacteria</taxon>
        <taxon>Hyphomicrobiales</taxon>
        <taxon>Hyphomicrobiaceae</taxon>
        <taxon>Filomicrobium</taxon>
    </lineage>
</organism>
<dbReference type="PANTHER" id="PTHR10584:SF166">
    <property type="entry name" value="RIBOKINASE"/>
    <property type="match status" value="1"/>
</dbReference>
<feature type="binding site" evidence="9">
    <location>
        <position position="277"/>
    </location>
    <ligand>
        <name>K(+)</name>
        <dbReference type="ChEBI" id="CHEBI:29103"/>
    </ligand>
</feature>
<sequence length="305" mass="31765">MTILVVGNCVVDRSYKVDRLPRPGETMIAREARIDFGGKGLNQAVSAARTGAPVAFATAVGDDVYGREIVDMLRRETIDVGPTHIRPGPTDEAAIFVLPDGDNSIIASTHSAQHAGPDIGLKAMDRLKPGDWLVMQGNIDRATTAATLEAARAKNARIAVNPSPILFDYEGLWPLIDLAFVNAIELADLSGLSEPNAAAARLIELGCDTVVATLGSAGARLYARGRSEPWTAQPPAVKAIDATGAGDAFCGVFVGSLARGLSPEAALSVGVHCASLSVTRQGSLAALPTREEISATAREFATTPG</sequence>
<feature type="domain" description="Carbohydrate kinase PfkB" evidence="10">
    <location>
        <begin position="3"/>
        <end position="289"/>
    </location>
</feature>
<feature type="binding site" evidence="9">
    <location>
        <position position="182"/>
    </location>
    <ligand>
        <name>ATP</name>
        <dbReference type="ChEBI" id="CHEBI:30616"/>
    </ligand>
</feature>
<dbReference type="UniPathway" id="UPA00916">
    <property type="reaction ID" value="UER00889"/>
</dbReference>
<evidence type="ECO:0000256" key="9">
    <source>
        <dbReference type="HAMAP-Rule" id="MF_01987"/>
    </source>
</evidence>
<comment type="cofactor">
    <cofactor evidence="9">
        <name>Mg(2+)</name>
        <dbReference type="ChEBI" id="CHEBI:18420"/>
    </cofactor>
    <text evidence="9">Requires a divalent cation, most likely magnesium in vivo, as an electrophilic catalyst to aid phosphoryl group transfer. It is the chelate of the metal and the nucleotide that is the actual substrate.</text>
</comment>
<evidence type="ECO:0000256" key="1">
    <source>
        <dbReference type="ARBA" id="ARBA00022679"/>
    </source>
</evidence>
<keyword evidence="6 9" id="KW-0460">Magnesium</keyword>
<evidence type="ECO:0000259" key="10">
    <source>
        <dbReference type="Pfam" id="PF00294"/>
    </source>
</evidence>
<dbReference type="EMBL" id="LN829119">
    <property type="protein sequence ID" value="CPR20174.1"/>
    <property type="molecule type" value="Genomic_DNA"/>
</dbReference>
<dbReference type="Gene3D" id="3.40.1190.20">
    <property type="match status" value="1"/>
</dbReference>
<dbReference type="GO" id="GO:0004747">
    <property type="term" value="F:ribokinase activity"/>
    <property type="evidence" value="ECO:0007669"/>
    <property type="project" value="UniProtKB-UniRule"/>
</dbReference>
<keyword evidence="7 9" id="KW-0630">Potassium</keyword>
<feature type="binding site" evidence="9">
    <location>
        <position position="282"/>
    </location>
    <ligand>
        <name>K(+)</name>
        <dbReference type="ChEBI" id="CHEBI:29103"/>
    </ligand>
</feature>
<dbReference type="OrthoDB" id="9775849at2"/>
<dbReference type="EC" id="2.7.1.15" evidence="9"/>
<feature type="active site" description="Proton acceptor" evidence="9">
    <location>
        <position position="247"/>
    </location>
</feature>
<keyword evidence="2 9" id="KW-0479">Metal-binding</keyword>
<feature type="binding site" evidence="9">
    <location>
        <position position="247"/>
    </location>
    <ligand>
        <name>substrate</name>
    </ligand>
</feature>
<comment type="activity regulation">
    <text evidence="9">Activated by a monovalent cation that binds near, but not in, the active site. The most likely occupant of the site in vivo is potassium. Ion binding induces a conformational change that may alter substrate affinity.</text>
</comment>
<dbReference type="CDD" id="cd01174">
    <property type="entry name" value="ribokinase"/>
    <property type="match status" value="1"/>
</dbReference>
<keyword evidence="8 9" id="KW-0119">Carbohydrate metabolism</keyword>
<evidence type="ECO:0000313" key="11">
    <source>
        <dbReference type="EMBL" id="CPR20174.1"/>
    </source>
</evidence>
<keyword evidence="12" id="KW-1185">Reference proteome</keyword>
<evidence type="ECO:0000256" key="3">
    <source>
        <dbReference type="ARBA" id="ARBA00022741"/>
    </source>
</evidence>
<dbReference type="GO" id="GO:0046872">
    <property type="term" value="F:metal ion binding"/>
    <property type="evidence" value="ECO:0007669"/>
    <property type="project" value="UniProtKB-KW"/>
</dbReference>
<accession>A0A0D6JGM9</accession>
<name>A0A0D6JGM9_9HYPH</name>
<feature type="binding site" evidence="9">
    <location>
        <position position="241"/>
    </location>
    <ligand>
        <name>K(+)</name>
        <dbReference type="ChEBI" id="CHEBI:29103"/>
    </ligand>
</feature>
<reference evidence="12" key="1">
    <citation type="submission" date="2015-02" db="EMBL/GenBank/DDBJ databases">
        <authorList>
            <person name="Chooi Y.-H."/>
        </authorList>
    </citation>
    <scope>NUCLEOTIDE SEQUENCE [LARGE SCALE GENOMIC DNA]</scope>
    <source>
        <strain evidence="12">strain Y</strain>
    </source>
</reference>
<dbReference type="InterPro" id="IPR002139">
    <property type="entry name" value="Ribo/fructo_kinase"/>
</dbReference>
<comment type="similarity">
    <text evidence="9">Belongs to the carbohydrate kinase PfkB family. Ribokinase subfamily.</text>
</comment>
<comment type="function">
    <text evidence="9">Catalyzes the phosphorylation of ribose at O-5 in a reaction requiring ATP and magnesium. The resulting D-ribose-5-phosphate can then be used either for sythesis of nucleotides, histidine, and tryptophan, or as a component of the pentose phosphate pathway.</text>
</comment>
<dbReference type="PANTHER" id="PTHR10584">
    <property type="entry name" value="SUGAR KINASE"/>
    <property type="match status" value="1"/>
</dbReference>
<evidence type="ECO:0000313" key="12">
    <source>
        <dbReference type="Proteomes" id="UP000033187"/>
    </source>
</evidence>
<dbReference type="InterPro" id="IPR029056">
    <property type="entry name" value="Ribokinase-like"/>
</dbReference>
<keyword evidence="3 9" id="KW-0547">Nucleotide-binding</keyword>
<evidence type="ECO:0000256" key="2">
    <source>
        <dbReference type="ARBA" id="ARBA00022723"/>
    </source>
</evidence>
<dbReference type="KEGG" id="fiy:BN1229_v1_2489"/>
<dbReference type="PRINTS" id="PR00990">
    <property type="entry name" value="RIBOKINASE"/>
</dbReference>
<feature type="binding site" evidence="9">
    <location>
        <begin position="246"/>
        <end position="247"/>
    </location>
    <ligand>
        <name>ATP</name>
        <dbReference type="ChEBI" id="CHEBI:30616"/>
    </ligand>
</feature>
<protein>
    <recommendedName>
        <fullName evidence="9">Ribokinase</fullName>
        <shortName evidence="9">RK</shortName>
        <ecNumber evidence="9">2.7.1.15</ecNumber>
    </recommendedName>
</protein>
<proteinExistence type="inferred from homology"/>
<keyword evidence="4 9" id="KW-0418">Kinase</keyword>
<evidence type="ECO:0000256" key="8">
    <source>
        <dbReference type="ARBA" id="ARBA00023277"/>
    </source>
</evidence>
<evidence type="ECO:0000256" key="5">
    <source>
        <dbReference type="ARBA" id="ARBA00022840"/>
    </source>
</evidence>
<keyword evidence="9" id="KW-0963">Cytoplasm</keyword>